<name>D3PAU0_DEFDS</name>
<dbReference type="InterPro" id="IPR050570">
    <property type="entry name" value="Cell_wall_metabolism_enzyme"/>
</dbReference>
<evidence type="ECO:0000256" key="1">
    <source>
        <dbReference type="SAM" id="Coils"/>
    </source>
</evidence>
<gene>
    <name evidence="4" type="ordered locus">DEFDS_0202</name>
</gene>
<evidence type="ECO:0000256" key="2">
    <source>
        <dbReference type="SAM" id="Phobius"/>
    </source>
</evidence>
<organism evidence="4 5">
    <name type="scientific">Deferribacter desulfuricans (strain DSM 14783 / JCM 11476 / NBRC 101012 / SSM1)</name>
    <dbReference type="NCBI Taxonomy" id="639282"/>
    <lineage>
        <taxon>Bacteria</taxon>
        <taxon>Pseudomonadati</taxon>
        <taxon>Deferribacterota</taxon>
        <taxon>Deferribacteres</taxon>
        <taxon>Deferribacterales</taxon>
        <taxon>Deferribacteraceae</taxon>
        <taxon>Deferribacter</taxon>
    </lineage>
</organism>
<protein>
    <submittedName>
        <fullName evidence="4">Peptidase, M23/M37 family</fullName>
    </submittedName>
</protein>
<accession>D3PAU0</accession>
<dbReference type="Proteomes" id="UP000001520">
    <property type="component" value="Chromosome"/>
</dbReference>
<feature type="transmembrane region" description="Helical" evidence="2">
    <location>
        <begin position="36"/>
        <end position="58"/>
    </location>
</feature>
<dbReference type="PANTHER" id="PTHR21666:SF270">
    <property type="entry name" value="MUREIN HYDROLASE ACTIVATOR ENVC"/>
    <property type="match status" value="1"/>
</dbReference>
<evidence type="ECO:0000313" key="4">
    <source>
        <dbReference type="EMBL" id="BAI79713.1"/>
    </source>
</evidence>
<dbReference type="AlphaFoldDB" id="D3PAU0"/>
<reference evidence="4 5" key="1">
    <citation type="journal article" date="2010" name="DNA Res.">
        <title>Bacterial lifestyle in a deep-sea hydrothermal vent chimney revealed by the genome sequence of the thermophilic bacterium Deferribacter desulfuricans SSM1.</title>
        <authorList>
            <person name="Takaki Y."/>
            <person name="Shimamura S."/>
            <person name="Nakagawa S."/>
            <person name="Fukuhara Y."/>
            <person name="Horikawa H."/>
            <person name="Ankai A."/>
            <person name="Harada T."/>
            <person name="Hosoyama A."/>
            <person name="Oguchi A."/>
            <person name="Fukui S."/>
            <person name="Fujita N."/>
            <person name="Takami H."/>
            <person name="Takai K."/>
        </authorList>
    </citation>
    <scope>NUCLEOTIDE SEQUENCE [LARGE SCALE GENOMIC DNA]</scope>
    <source>
        <strain evidence="5">DSM 14783 / JCM 11476 / NBRC 101012 / SSM1</strain>
    </source>
</reference>
<feature type="coiled-coil region" evidence="1">
    <location>
        <begin position="71"/>
        <end position="115"/>
    </location>
</feature>
<dbReference type="SUPFAM" id="SSF51261">
    <property type="entry name" value="Duplicated hybrid motif"/>
    <property type="match status" value="1"/>
</dbReference>
<dbReference type="KEGG" id="ddf:DEFDS_0202"/>
<dbReference type="Gene3D" id="2.70.70.10">
    <property type="entry name" value="Glucose Permease (Domain IIA)"/>
    <property type="match status" value="1"/>
</dbReference>
<keyword evidence="2" id="KW-1133">Transmembrane helix</keyword>
<keyword evidence="2" id="KW-0472">Membrane</keyword>
<dbReference type="InterPro" id="IPR016047">
    <property type="entry name" value="M23ase_b-sheet_dom"/>
</dbReference>
<dbReference type="CDD" id="cd12797">
    <property type="entry name" value="M23_peptidase"/>
    <property type="match status" value="1"/>
</dbReference>
<dbReference type="FunFam" id="2.70.70.10:FF:000006">
    <property type="entry name" value="M23 family peptidase"/>
    <property type="match status" value="1"/>
</dbReference>
<dbReference type="EMBL" id="AP011529">
    <property type="protein sequence ID" value="BAI79713.1"/>
    <property type="molecule type" value="Genomic_DNA"/>
</dbReference>
<dbReference type="eggNOG" id="COG0739">
    <property type="taxonomic scope" value="Bacteria"/>
</dbReference>
<keyword evidence="2" id="KW-0812">Transmembrane</keyword>
<dbReference type="InterPro" id="IPR011055">
    <property type="entry name" value="Dup_hybrid_motif"/>
</dbReference>
<dbReference type="Pfam" id="PF01551">
    <property type="entry name" value="Peptidase_M23"/>
    <property type="match status" value="1"/>
</dbReference>
<dbReference type="STRING" id="639282.DEFDS_0202"/>
<dbReference type="GO" id="GO:0004222">
    <property type="term" value="F:metalloendopeptidase activity"/>
    <property type="evidence" value="ECO:0007669"/>
    <property type="project" value="TreeGrafter"/>
</dbReference>
<evidence type="ECO:0000313" key="5">
    <source>
        <dbReference type="Proteomes" id="UP000001520"/>
    </source>
</evidence>
<keyword evidence="1" id="KW-0175">Coiled coil</keyword>
<proteinExistence type="predicted"/>
<dbReference type="PANTHER" id="PTHR21666">
    <property type="entry name" value="PEPTIDASE-RELATED"/>
    <property type="match status" value="1"/>
</dbReference>
<dbReference type="MEROPS" id="M23.009"/>
<evidence type="ECO:0000259" key="3">
    <source>
        <dbReference type="Pfam" id="PF01551"/>
    </source>
</evidence>
<dbReference type="HOGENOM" id="CLU_029425_2_4_0"/>
<keyword evidence="5" id="KW-1185">Reference proteome</keyword>
<feature type="domain" description="M23ase beta-sheet core" evidence="3">
    <location>
        <begin position="206"/>
        <end position="300"/>
    </location>
</feature>
<sequence length="311" mass="35061">MVMSKKNKKLTLLVFDEAGQKEVRSFSFKKKTLSTAIISLVIVFTITIISLGLLSKLYSERKQMLSYKSENELLKIRLTEYAKKVNEIESKLVYLEDLEKQVRELAKYADEKTKKLAVGGKEIDILRDYSATAERKESEFFNDLNNTLLSLSTEIEKKQNSLSELINFLEEQRLMTLSTPSIWPVRGWISSKFGYRISPFTGRRVFHEGIDIAARYGAPVRATAKGIVIYAGYKPGYGKLVTIDHGFGYVTRYAHNSKVLVKVGQRVEKGDIIAKVGSSGHSTGPHVHYEVLVNGVPVNPLEFINEAANDQ</sequence>